<evidence type="ECO:0000256" key="1">
    <source>
        <dbReference type="SAM" id="Phobius"/>
    </source>
</evidence>
<name>A0A1A8WMK5_PLAMA</name>
<dbReference type="InterPro" id="IPR008780">
    <property type="entry name" value="Plasmodium_Vir"/>
</dbReference>
<dbReference type="Pfam" id="PF05795">
    <property type="entry name" value="Plasmodium_Vir"/>
    <property type="match status" value="1"/>
</dbReference>
<accession>A0A1A8WMK5</accession>
<keyword evidence="1" id="KW-0472">Membrane</keyword>
<evidence type="ECO:0000313" key="3">
    <source>
        <dbReference type="Proteomes" id="UP000078597"/>
    </source>
</evidence>
<dbReference type="VEuPathDB" id="PlasmoDB:PmUG01_14085800"/>
<reference evidence="3" key="1">
    <citation type="submission" date="2016-05" db="EMBL/GenBank/DDBJ databases">
        <authorList>
            <person name="Naeem Raeece"/>
        </authorList>
    </citation>
    <scope>NUCLEOTIDE SEQUENCE [LARGE SCALE GENOMIC DNA]</scope>
</reference>
<proteinExistence type="predicted"/>
<sequence>MGSLLPTNNFYNELIKEIKEIKVEDEKFNLHKSTKLTDIPEAYWLKNLLKKLIRNYKYISSENSDLSTEKRCRDVNNWLNTEIHFYSTSKNIKTSIKPTWIKFIETIWVNLQKENPYIKCSRQTNDLSINEIYARKELDDFCENRNYFENSLKNNFSLEKCQEYSNYVKKEKNSILNNAKSILNDDSKYNIFNISNKCNLQNIDETFPEIICKNECMYEKLMNNNRFIFSTLYNIVQNIFKGSQDLSDKQDYRLVPITCKGWNENRGLSIKYIVLSYLFILFGYFLYSFYKHKNKSAIYRRFNRDKVVERVRKFMEGRVTNNLLEVPETYLDENNYEQQRNNRHH</sequence>
<gene>
    <name evidence="2" type="ORF">PMALA_036480</name>
</gene>
<feature type="transmembrane region" description="Helical" evidence="1">
    <location>
        <begin position="272"/>
        <end position="290"/>
    </location>
</feature>
<protein>
    <submittedName>
        <fullName evidence="2">PIR Superfamily Protein</fullName>
    </submittedName>
</protein>
<organism evidence="2 3">
    <name type="scientific">Plasmodium malariae</name>
    <dbReference type="NCBI Taxonomy" id="5858"/>
    <lineage>
        <taxon>Eukaryota</taxon>
        <taxon>Sar</taxon>
        <taxon>Alveolata</taxon>
        <taxon>Apicomplexa</taxon>
        <taxon>Aconoidasida</taxon>
        <taxon>Haemosporida</taxon>
        <taxon>Plasmodiidae</taxon>
        <taxon>Plasmodium</taxon>
        <taxon>Plasmodium (Plasmodium)</taxon>
    </lineage>
</organism>
<keyword evidence="1" id="KW-1133">Transmembrane helix</keyword>
<evidence type="ECO:0000313" key="2">
    <source>
        <dbReference type="EMBL" id="SBS92547.1"/>
    </source>
</evidence>
<dbReference type="AlphaFoldDB" id="A0A1A8WMK5"/>
<dbReference type="EMBL" id="FLQW01002162">
    <property type="protein sequence ID" value="SBS92547.1"/>
    <property type="molecule type" value="Genomic_DNA"/>
</dbReference>
<dbReference type="Proteomes" id="UP000078597">
    <property type="component" value="Unassembled WGS sequence"/>
</dbReference>
<keyword evidence="1" id="KW-0812">Transmembrane</keyword>